<proteinExistence type="predicted"/>
<dbReference type="PANTHER" id="PTHR37326">
    <property type="entry name" value="BLL3975 PROTEIN"/>
    <property type="match status" value="1"/>
</dbReference>
<evidence type="ECO:0008006" key="5">
    <source>
        <dbReference type="Google" id="ProtNLM"/>
    </source>
</evidence>
<dbReference type="OrthoDB" id="9782876at2"/>
<evidence type="ECO:0000313" key="2">
    <source>
        <dbReference type="EMBL" id="SFR89821.1"/>
    </source>
</evidence>
<dbReference type="Proteomes" id="UP000214760">
    <property type="component" value="Unassembled WGS sequence"/>
</dbReference>
<evidence type="ECO:0000313" key="4">
    <source>
        <dbReference type="Proteomes" id="UP000214760"/>
    </source>
</evidence>
<dbReference type="EMBL" id="FOZC01000018">
    <property type="protein sequence ID" value="SFR89821.1"/>
    <property type="molecule type" value="Genomic_DNA"/>
</dbReference>
<dbReference type="AlphaFoldDB" id="A0A1I0F9P9"/>
<accession>A0A1I0F9P9</accession>
<protein>
    <recommendedName>
        <fullName evidence="5">Succinylglutamate desuccinylase / Aspartoacylase family protein</fullName>
    </recommendedName>
</protein>
<dbReference type="STRING" id="1526.SAMN02910262_02505"/>
<dbReference type="PANTHER" id="PTHR37326:SF1">
    <property type="entry name" value="BLL3975 PROTEIN"/>
    <property type="match status" value="1"/>
</dbReference>
<dbReference type="RefSeq" id="WP_031474303.1">
    <property type="nucleotide sequence ID" value="NZ_FOIL01000024.1"/>
</dbReference>
<dbReference type="InterPro" id="IPR053138">
    <property type="entry name" value="N-alpha-Ac-DABA_deacetylase"/>
</dbReference>
<organism evidence="1 3">
    <name type="scientific">[Clostridium] aminophilum</name>
    <dbReference type="NCBI Taxonomy" id="1526"/>
    <lineage>
        <taxon>Bacteria</taxon>
        <taxon>Bacillati</taxon>
        <taxon>Bacillota</taxon>
        <taxon>Clostridia</taxon>
        <taxon>Lachnospirales</taxon>
        <taxon>Lachnospiraceae</taxon>
    </lineage>
</organism>
<reference evidence="3 4" key="1">
    <citation type="submission" date="2016-10" db="EMBL/GenBank/DDBJ databases">
        <authorList>
            <person name="de Groot N.N."/>
        </authorList>
    </citation>
    <scope>NUCLEOTIDE SEQUENCE [LARGE SCALE GENOMIC DNA]</scope>
    <source>
        <strain evidence="2 4">F</strain>
        <strain evidence="1 3">KH1P1</strain>
    </source>
</reference>
<name>A0A1I0F9P9_9FIRM</name>
<keyword evidence="3" id="KW-1185">Reference proteome</keyword>
<dbReference type="eggNOG" id="COG3608">
    <property type="taxonomic scope" value="Bacteria"/>
</dbReference>
<dbReference type="Gene3D" id="3.40.630.10">
    <property type="entry name" value="Zn peptidases"/>
    <property type="match status" value="2"/>
</dbReference>
<gene>
    <name evidence="2" type="ORF">SAMN02910262_02505</name>
    <name evidence="1" type="ORF">SAMN04487771_102414</name>
</gene>
<dbReference type="Proteomes" id="UP000199820">
    <property type="component" value="Unassembled WGS sequence"/>
</dbReference>
<evidence type="ECO:0000313" key="3">
    <source>
        <dbReference type="Proteomes" id="UP000199820"/>
    </source>
</evidence>
<sequence>MKKQYASAAAILVAAAIVGGIAGNSFYTKRHFKEDIVKGDGVTEVRMLSDYNPRLKGTIADTEIYVLKGEEPGGSVLVLGSTHANEPAGHMAGIVIEENAKVKKGTVYVIPSVNQSALTHNDALDGAPQYMHYTTKTGELRTFQYGSRATNPIDQWPDPDIYTHRSSGQSLSGSETRNLNRCYPGVEDGTISEQVAYAVKNLITTDDITMEIDLHESSPEYAVNNATVAHERAMGIASEGVLNLQLEDIAMSLEPSPATLHGLTHRELGDFTNTYALLMETGNPSQGRLRGKTDEALVQTGIDPCYVVNYGLGLLYVDYSSGSFPMELRVGRHLQGISEYIAALGNNEPDKAIIVEGIPSYQEMLDNKVGFYLK</sequence>
<evidence type="ECO:0000313" key="1">
    <source>
        <dbReference type="EMBL" id="SET54642.1"/>
    </source>
</evidence>
<dbReference type="EMBL" id="FOIL01000024">
    <property type="protein sequence ID" value="SET54642.1"/>
    <property type="molecule type" value="Genomic_DNA"/>
</dbReference>
<dbReference type="SUPFAM" id="SSF53187">
    <property type="entry name" value="Zn-dependent exopeptidases"/>
    <property type="match status" value="1"/>
</dbReference>